<proteinExistence type="predicted"/>
<protein>
    <recommendedName>
        <fullName evidence="3">AB hydrolase-1 domain-containing protein</fullName>
    </recommendedName>
</protein>
<keyword evidence="2" id="KW-0472">Membrane</keyword>
<dbReference type="InterPro" id="IPR000073">
    <property type="entry name" value="AB_hydrolase_1"/>
</dbReference>
<evidence type="ECO:0000313" key="4">
    <source>
        <dbReference type="EMBL" id="KAG0258176.1"/>
    </source>
</evidence>
<dbReference type="AlphaFoldDB" id="A0A9P6U2W8"/>
<dbReference type="Gene3D" id="3.40.50.1820">
    <property type="entry name" value="alpha/beta hydrolase"/>
    <property type="match status" value="1"/>
</dbReference>
<sequence length="710" mass="79177">MIVDHPVTRGGVRTLGIAFGATVPIAAAYFLYMMAYKESPIDTLLLQIPHALKLFHANRNTSSITTMPSAVLESVTSLASAATTATTTNTATAATATAAAAAAAGAAAKTALAASSGPVSMVDIWPSSSSAAAAGAAAAGVLANTSPTADYHHHNHHQHANYGSSSSSSSSSSTQPPPHSPYLVPALQSSLLYLVHFLEYQGIHSVSDLPGYRYLVPLLPIKTYIIDPLWAFFSAHVVLAWIVSLIHGWMAMELLFYFQFWRRLSQAQKVDRVVKGVGSRQGRQELFQRCMETVGSGDGCKRWVETWFDTGRTAQPARFEEIGRENMIQWLAWAFWAAPLEEVEVLPDDMAELCSMMDRIEKEKDVQFAPGFNPNVDCIRLNLDPVVASHRPLIYYALVWIANLISGFVFNLLGFTRFEGALDRAHRIKVRKAKHQHPTEEKEKARANYDLAYWYRPARDAENKVPLVFIHGIGVGLVQYIHFIVALSTLSRPILMIEVPYVSNRLVRTKCVLSPDESYFAVERILQVHGYQKATFMGHSLGTMLCSAIVRASPAHNNPDSIVAGLILVDPICFLTHHSIARNFAYRIPTTASQLIMDLFAARELGTSWFIMRRFCWDQCVMFPSAWRRRHHRPAPLQGRLSPVLPKMTRVFLSREDNLLDMNVIATYLKKQVGLLEEREELVVMDHMDHAAFLLRPYWFAKVLKAAREC</sequence>
<dbReference type="InterPro" id="IPR029058">
    <property type="entry name" value="AB_hydrolase_fold"/>
</dbReference>
<dbReference type="PANTHER" id="PTHR37471:SF1">
    <property type="entry name" value="AB HYDROLASE-1 DOMAIN-CONTAINING PROTEIN"/>
    <property type="match status" value="1"/>
</dbReference>
<evidence type="ECO:0000256" key="1">
    <source>
        <dbReference type="SAM" id="MobiDB-lite"/>
    </source>
</evidence>
<feature type="transmembrane region" description="Helical" evidence="2">
    <location>
        <begin position="239"/>
        <end position="258"/>
    </location>
</feature>
<comment type="caution">
    <text evidence="4">The sequence shown here is derived from an EMBL/GenBank/DDBJ whole genome shotgun (WGS) entry which is preliminary data.</text>
</comment>
<feature type="region of interest" description="Disordered" evidence="1">
    <location>
        <begin position="148"/>
        <end position="180"/>
    </location>
</feature>
<feature type="transmembrane region" description="Helical" evidence="2">
    <location>
        <begin position="12"/>
        <end position="32"/>
    </location>
</feature>
<organism evidence="4 5">
    <name type="scientific">Actinomortierella ambigua</name>
    <dbReference type="NCBI Taxonomy" id="1343610"/>
    <lineage>
        <taxon>Eukaryota</taxon>
        <taxon>Fungi</taxon>
        <taxon>Fungi incertae sedis</taxon>
        <taxon>Mucoromycota</taxon>
        <taxon>Mortierellomycotina</taxon>
        <taxon>Mortierellomycetes</taxon>
        <taxon>Mortierellales</taxon>
        <taxon>Mortierellaceae</taxon>
        <taxon>Actinomortierella</taxon>
    </lineage>
</organism>
<feature type="transmembrane region" description="Helical" evidence="2">
    <location>
        <begin position="465"/>
        <end position="487"/>
    </location>
</feature>
<dbReference type="OrthoDB" id="6431331at2759"/>
<keyword evidence="2" id="KW-1133">Transmembrane helix</keyword>
<accession>A0A9P6U2W8</accession>
<evidence type="ECO:0000259" key="3">
    <source>
        <dbReference type="Pfam" id="PF00561"/>
    </source>
</evidence>
<keyword evidence="2" id="KW-0812">Transmembrane</keyword>
<evidence type="ECO:0000256" key="2">
    <source>
        <dbReference type="SAM" id="Phobius"/>
    </source>
</evidence>
<dbReference type="SUPFAM" id="SSF53474">
    <property type="entry name" value="alpha/beta-Hydrolases"/>
    <property type="match status" value="1"/>
</dbReference>
<feature type="domain" description="AB hydrolase-1" evidence="3">
    <location>
        <begin position="466"/>
        <end position="581"/>
    </location>
</feature>
<dbReference type="EMBL" id="JAAAJB010000334">
    <property type="protein sequence ID" value="KAG0258176.1"/>
    <property type="molecule type" value="Genomic_DNA"/>
</dbReference>
<name>A0A9P6U2W8_9FUNG</name>
<dbReference type="Proteomes" id="UP000807716">
    <property type="component" value="Unassembled WGS sequence"/>
</dbReference>
<feature type="compositionally biased region" description="Low complexity" evidence="1">
    <location>
        <begin position="164"/>
        <end position="173"/>
    </location>
</feature>
<dbReference type="PANTHER" id="PTHR37471">
    <property type="entry name" value="UNNAMED PRODUCT"/>
    <property type="match status" value="1"/>
</dbReference>
<reference evidence="4" key="1">
    <citation type="journal article" date="2020" name="Fungal Divers.">
        <title>Resolving the Mortierellaceae phylogeny through synthesis of multi-gene phylogenetics and phylogenomics.</title>
        <authorList>
            <person name="Vandepol N."/>
            <person name="Liber J."/>
            <person name="Desiro A."/>
            <person name="Na H."/>
            <person name="Kennedy M."/>
            <person name="Barry K."/>
            <person name="Grigoriev I.V."/>
            <person name="Miller A.N."/>
            <person name="O'Donnell K."/>
            <person name="Stajich J.E."/>
            <person name="Bonito G."/>
        </authorList>
    </citation>
    <scope>NUCLEOTIDE SEQUENCE</scope>
    <source>
        <strain evidence="4">BC1065</strain>
    </source>
</reference>
<keyword evidence="5" id="KW-1185">Reference proteome</keyword>
<dbReference type="Pfam" id="PF00561">
    <property type="entry name" value="Abhydrolase_1"/>
    <property type="match status" value="1"/>
</dbReference>
<evidence type="ECO:0000313" key="5">
    <source>
        <dbReference type="Proteomes" id="UP000807716"/>
    </source>
</evidence>
<gene>
    <name evidence="4" type="ORF">DFQ27_004777</name>
</gene>
<feature type="transmembrane region" description="Helical" evidence="2">
    <location>
        <begin position="393"/>
        <end position="413"/>
    </location>
</feature>